<evidence type="ECO:0008006" key="8">
    <source>
        <dbReference type="Google" id="ProtNLM"/>
    </source>
</evidence>
<feature type="region of interest" description="Disordered" evidence="4">
    <location>
        <begin position="126"/>
        <end position="322"/>
    </location>
</feature>
<feature type="compositionally biased region" description="Polar residues" evidence="4">
    <location>
        <begin position="132"/>
        <end position="145"/>
    </location>
</feature>
<dbReference type="GO" id="GO:0005681">
    <property type="term" value="C:spliceosomal complex"/>
    <property type="evidence" value="ECO:0007669"/>
    <property type="project" value="TreeGrafter"/>
</dbReference>
<feature type="compositionally biased region" description="Basic and acidic residues" evidence="4">
    <location>
        <begin position="220"/>
        <end position="241"/>
    </location>
</feature>
<evidence type="ECO:0000256" key="2">
    <source>
        <dbReference type="ARBA" id="ARBA00007643"/>
    </source>
</evidence>
<comment type="similarity">
    <text evidence="2">Belongs to the TLS1 family.</text>
</comment>
<evidence type="ECO:0000313" key="6">
    <source>
        <dbReference type="Proteomes" id="UP000504638"/>
    </source>
</evidence>
<dbReference type="OrthoDB" id="5627at2759"/>
<dbReference type="GO" id="GO:0000398">
    <property type="term" value="P:mRNA splicing, via spliceosome"/>
    <property type="evidence" value="ECO:0007669"/>
    <property type="project" value="TreeGrafter"/>
</dbReference>
<evidence type="ECO:0000256" key="4">
    <source>
        <dbReference type="SAM" id="MobiDB-lite"/>
    </source>
</evidence>
<evidence type="ECO:0000313" key="5">
    <source>
        <dbReference type="EMBL" id="KAF1810776.1"/>
    </source>
</evidence>
<proteinExistence type="inferred from homology"/>
<keyword evidence="6" id="KW-1185">Reference proteome</keyword>
<feature type="region of interest" description="Disordered" evidence="4">
    <location>
        <begin position="69"/>
        <end position="89"/>
    </location>
</feature>
<dbReference type="InterPro" id="IPR010756">
    <property type="entry name" value="Tls1-like"/>
</dbReference>
<evidence type="ECO:0000256" key="3">
    <source>
        <dbReference type="ARBA" id="ARBA00023242"/>
    </source>
</evidence>
<protein>
    <recommendedName>
        <fullName evidence="8">mRNA splicing factor RNA helicase</fullName>
    </recommendedName>
</protein>
<feature type="compositionally biased region" description="Low complexity" evidence="4">
    <location>
        <begin position="303"/>
        <end position="313"/>
    </location>
</feature>
<feature type="compositionally biased region" description="Polar residues" evidence="4">
    <location>
        <begin position="175"/>
        <end position="187"/>
    </location>
</feature>
<feature type="compositionally biased region" description="Basic and acidic residues" evidence="4">
    <location>
        <begin position="148"/>
        <end position="160"/>
    </location>
</feature>
<dbReference type="EMBL" id="ML975164">
    <property type="protein sequence ID" value="KAF1810776.1"/>
    <property type="molecule type" value="Genomic_DNA"/>
</dbReference>
<dbReference type="RefSeq" id="XP_033532407.1">
    <property type="nucleotide sequence ID" value="XM_033681949.1"/>
</dbReference>
<dbReference type="GeneID" id="54422519"/>
<feature type="region of interest" description="Disordered" evidence="4">
    <location>
        <begin position="1"/>
        <end position="49"/>
    </location>
</feature>
<reference evidence="7" key="3">
    <citation type="submission" date="2025-04" db="UniProtKB">
        <authorList>
            <consortium name="RefSeq"/>
        </authorList>
    </citation>
    <scope>IDENTIFICATION</scope>
    <source>
        <strain evidence="7">CBS 781.70</strain>
    </source>
</reference>
<dbReference type="PANTHER" id="PTHR13486:SF2">
    <property type="entry name" value="SPLICING FACTOR C9ORF78"/>
    <property type="match status" value="1"/>
</dbReference>
<reference evidence="7" key="2">
    <citation type="submission" date="2020-04" db="EMBL/GenBank/DDBJ databases">
        <authorList>
            <consortium name="NCBI Genome Project"/>
        </authorList>
    </citation>
    <scope>NUCLEOTIDE SEQUENCE</scope>
    <source>
        <strain evidence="7">CBS 781.70</strain>
    </source>
</reference>
<comment type="subcellular location">
    <subcellularLocation>
        <location evidence="1">Nucleus</location>
    </subcellularLocation>
</comment>
<sequence>MDESIHEPLFRSAKRRKITRPRSSVAATSPPPQERDDAQEPQSEEGPSVAEILRLRKTKAKRFGVEFGAAKSHAAVQRPTEGEGRHAGTVSAVETAARRFAPQAGPVMELDRHMMAYVDSRIAEMHQGGGSTTESTNYGPLSTISADDASRAVTTDRERQPAGLGKLQEVDLGPSATQENIRRTQAATRRLEGVVSEEEEEGPVRKGRDGRPWRRRKRRNSDDVRRDKLVEQVLRESRLDLYDESAASSPREANDQAADDTIAEQFRRDFMEAQNKNMRRAAPPPPSQKVKPGEERPKGPKLGGSRSARAALRALEEKGKKK</sequence>
<gene>
    <name evidence="5 7" type="ORF">P152DRAFT_483503</name>
</gene>
<feature type="compositionally biased region" description="Basic and acidic residues" evidence="4">
    <location>
        <begin position="202"/>
        <end position="212"/>
    </location>
</feature>
<dbReference type="Proteomes" id="UP000504638">
    <property type="component" value="Unplaced"/>
</dbReference>
<evidence type="ECO:0000313" key="7">
    <source>
        <dbReference type="RefSeq" id="XP_033532407.1"/>
    </source>
</evidence>
<keyword evidence="3" id="KW-0539">Nucleus</keyword>
<accession>A0A6G1FYM9</accession>
<dbReference type="PANTHER" id="PTHR13486">
    <property type="entry name" value="TELOMERE LENGTH AND SILENCING PROTEIN 1 TLS1 FAMILY MEMBER"/>
    <property type="match status" value="1"/>
</dbReference>
<dbReference type="AlphaFoldDB" id="A0A6G1FYM9"/>
<reference evidence="5 7" key="1">
    <citation type="submission" date="2020-01" db="EMBL/GenBank/DDBJ databases">
        <authorList>
            <consortium name="DOE Joint Genome Institute"/>
            <person name="Haridas S."/>
            <person name="Albert R."/>
            <person name="Binder M."/>
            <person name="Bloem J."/>
            <person name="Labutti K."/>
            <person name="Salamov A."/>
            <person name="Andreopoulos B."/>
            <person name="Baker S.E."/>
            <person name="Barry K."/>
            <person name="Bills G."/>
            <person name="Bluhm B.H."/>
            <person name="Cannon C."/>
            <person name="Castanera R."/>
            <person name="Culley D.E."/>
            <person name="Daum C."/>
            <person name="Ezra D."/>
            <person name="Gonzalez J.B."/>
            <person name="Henrissat B."/>
            <person name="Kuo A."/>
            <person name="Liang C."/>
            <person name="Lipzen A."/>
            <person name="Lutzoni F."/>
            <person name="Magnuson J."/>
            <person name="Mondo S."/>
            <person name="Nolan M."/>
            <person name="Ohm R."/>
            <person name="Pangilinan J."/>
            <person name="Park H.-J."/>
            <person name="Ramirez L."/>
            <person name="Alfaro M."/>
            <person name="Sun H."/>
            <person name="Tritt A."/>
            <person name="Yoshinaga Y."/>
            <person name="Zwiers L.-H."/>
            <person name="Turgeon B.G."/>
            <person name="Goodwin S.B."/>
            <person name="Spatafora J.W."/>
            <person name="Crous P.W."/>
            <person name="Grigoriev I.V."/>
        </authorList>
    </citation>
    <scope>NUCLEOTIDE SEQUENCE</scope>
    <source>
        <strain evidence="5 7">CBS 781.70</strain>
    </source>
</reference>
<name>A0A6G1FYM9_9PEZI</name>
<evidence type="ECO:0000256" key="1">
    <source>
        <dbReference type="ARBA" id="ARBA00004123"/>
    </source>
</evidence>
<dbReference type="Pfam" id="PF07052">
    <property type="entry name" value="Hep_59"/>
    <property type="match status" value="1"/>
</dbReference>
<organism evidence="5">
    <name type="scientific">Eremomyces bilateralis CBS 781.70</name>
    <dbReference type="NCBI Taxonomy" id="1392243"/>
    <lineage>
        <taxon>Eukaryota</taxon>
        <taxon>Fungi</taxon>
        <taxon>Dikarya</taxon>
        <taxon>Ascomycota</taxon>
        <taxon>Pezizomycotina</taxon>
        <taxon>Dothideomycetes</taxon>
        <taxon>Dothideomycetes incertae sedis</taxon>
        <taxon>Eremomycetales</taxon>
        <taxon>Eremomycetaceae</taxon>
        <taxon>Eremomyces</taxon>
    </lineage>
</organism>